<dbReference type="CDD" id="cd06257">
    <property type="entry name" value="DnaJ"/>
    <property type="match status" value="1"/>
</dbReference>
<feature type="domain" description="J" evidence="7">
    <location>
        <begin position="133"/>
        <end position="197"/>
    </location>
</feature>
<evidence type="ECO:0000256" key="4">
    <source>
        <dbReference type="ARBA" id="ARBA00023136"/>
    </source>
</evidence>
<dbReference type="GO" id="GO:0071218">
    <property type="term" value="P:cellular response to misfolded protein"/>
    <property type="evidence" value="ECO:0007669"/>
    <property type="project" value="TreeGrafter"/>
</dbReference>
<feature type="compositionally biased region" description="Polar residues" evidence="5">
    <location>
        <begin position="82"/>
        <end position="94"/>
    </location>
</feature>
<proteinExistence type="predicted"/>
<organism evidence="8">
    <name type="scientific">Musca domestica</name>
    <name type="common">House fly</name>
    <dbReference type="NCBI Taxonomy" id="7370"/>
    <lineage>
        <taxon>Eukaryota</taxon>
        <taxon>Metazoa</taxon>
        <taxon>Ecdysozoa</taxon>
        <taxon>Arthropoda</taxon>
        <taxon>Hexapoda</taxon>
        <taxon>Insecta</taxon>
        <taxon>Pterygota</taxon>
        <taxon>Neoptera</taxon>
        <taxon>Endopterygota</taxon>
        <taxon>Diptera</taxon>
        <taxon>Brachycera</taxon>
        <taxon>Muscomorpha</taxon>
        <taxon>Muscoidea</taxon>
        <taxon>Muscidae</taxon>
        <taxon>Musca</taxon>
    </lineage>
</organism>
<dbReference type="OrthoDB" id="26149at2759"/>
<dbReference type="GO" id="GO:0005789">
    <property type="term" value="C:endoplasmic reticulum membrane"/>
    <property type="evidence" value="ECO:0007669"/>
    <property type="project" value="TreeGrafter"/>
</dbReference>
<dbReference type="PANTHER" id="PTHR43908:SF3">
    <property type="entry name" value="AT29763P-RELATED"/>
    <property type="match status" value="1"/>
</dbReference>
<dbReference type="InterPro" id="IPR036869">
    <property type="entry name" value="J_dom_sf"/>
</dbReference>
<dbReference type="EnsemblMetazoa" id="MDOA012673-RA">
    <property type="protein sequence ID" value="MDOA012673-PA"/>
    <property type="gene ID" value="MDOA012673"/>
</dbReference>
<evidence type="ECO:0000256" key="6">
    <source>
        <dbReference type="SAM" id="Phobius"/>
    </source>
</evidence>
<protein>
    <recommendedName>
        <fullName evidence="7">J domain-containing protein</fullName>
    </recommendedName>
</protein>
<dbReference type="Gene3D" id="1.10.287.110">
    <property type="entry name" value="DnaJ domain"/>
    <property type="match status" value="1"/>
</dbReference>
<dbReference type="InterPro" id="IPR051100">
    <property type="entry name" value="DnaJ_subfamily_B/C"/>
</dbReference>
<evidence type="ECO:0000256" key="5">
    <source>
        <dbReference type="SAM" id="MobiDB-lite"/>
    </source>
</evidence>
<feature type="transmembrane region" description="Helical" evidence="6">
    <location>
        <begin position="289"/>
        <end position="308"/>
    </location>
</feature>
<dbReference type="GO" id="GO:0030544">
    <property type="term" value="F:Hsp70 protein binding"/>
    <property type="evidence" value="ECO:0007669"/>
    <property type="project" value="TreeGrafter"/>
</dbReference>
<dbReference type="Pfam" id="PF00226">
    <property type="entry name" value="DnaJ"/>
    <property type="match status" value="1"/>
</dbReference>
<dbReference type="PANTHER" id="PTHR43908">
    <property type="entry name" value="AT29763P-RELATED"/>
    <property type="match status" value="1"/>
</dbReference>
<dbReference type="AlphaFoldDB" id="A0A1I8N8I4"/>
<keyword evidence="4 6" id="KW-0472">Membrane</keyword>
<dbReference type="VEuPathDB" id="VectorBase:MDOMA2_001008"/>
<dbReference type="PRINTS" id="PR00625">
    <property type="entry name" value="JDOMAIN"/>
</dbReference>
<keyword evidence="3 6" id="KW-1133">Transmembrane helix</keyword>
<name>A0A1I8N8I4_MUSDO</name>
<comment type="subcellular location">
    <subcellularLocation>
        <location evidence="1">Membrane</location>
        <topology evidence="1">Single-pass membrane protein</topology>
    </subcellularLocation>
</comment>
<gene>
    <name evidence="8" type="primary">101896630</name>
</gene>
<evidence type="ECO:0000259" key="7">
    <source>
        <dbReference type="PROSITE" id="PS50076"/>
    </source>
</evidence>
<dbReference type="RefSeq" id="XP_005179671.2">
    <property type="nucleotide sequence ID" value="XM_005179614.4"/>
</dbReference>
<feature type="region of interest" description="Disordered" evidence="5">
    <location>
        <begin position="82"/>
        <end position="114"/>
    </location>
</feature>
<dbReference type="VEuPathDB" id="VectorBase:MDOA012673"/>
<accession>A0A1I8N8I4</accession>
<dbReference type="SUPFAM" id="SSF46565">
    <property type="entry name" value="Chaperone J-domain"/>
    <property type="match status" value="1"/>
</dbReference>
<dbReference type="STRING" id="7370.A0A1I8N8I4"/>
<keyword evidence="2 6" id="KW-0812">Transmembrane</keyword>
<dbReference type="eggNOG" id="KOG0714">
    <property type="taxonomic scope" value="Eukaryota"/>
</dbReference>
<dbReference type="InterPro" id="IPR001623">
    <property type="entry name" value="DnaJ_domain"/>
</dbReference>
<dbReference type="Pfam" id="PF09320">
    <property type="entry name" value="DUF1977"/>
    <property type="match status" value="1"/>
</dbReference>
<evidence type="ECO:0000256" key="2">
    <source>
        <dbReference type="ARBA" id="ARBA00022692"/>
    </source>
</evidence>
<dbReference type="InterPro" id="IPR015399">
    <property type="entry name" value="DUF1977_DnaJ-like"/>
</dbReference>
<reference evidence="8" key="1">
    <citation type="submission" date="2020-05" db="UniProtKB">
        <authorList>
            <consortium name="EnsemblMetazoa"/>
        </authorList>
    </citation>
    <scope>IDENTIFICATION</scope>
    <source>
        <strain evidence="8">Aabys</strain>
    </source>
</reference>
<sequence length="416" mass="48020">MATANPMDHNYNGDGERETNDTKAQQKHDSEEMQQMIDAALLEMNNGNYEQAIDLLDTAKQQYPNSRAEELQELIMKLKLNTSKNGTENKSSTLRQRKQHDVDKEARSGGGSTRVEYTNEQLTLVKKINSCQNYYDVLSVSRNASESEIKKSYKKLALHLHPDKNNAPGAAEAFKTLGNAMNVLTDVRKRKEYDLGGGNYVSANSSTAYHKTSSSYHQFYHNDRDHHHHRHHEQYSSSEASYHANEDFTAEELFHMFFGNYPPSQGTYRRRPYQPANQRQPQEHGQQPSLVFVLLLVMIMLSMFMSLFSTDPVYSLSHSNKFNVRRQTQHLSIPYYVKENFENDYQGSLARLENSVEEDYVYTMKQHCFRERSYREAMMARARSFGSRAQFAQAQGLKMPSCDNLSKIGITRYSLY</sequence>
<feature type="region of interest" description="Disordered" evidence="5">
    <location>
        <begin position="1"/>
        <end position="32"/>
    </location>
</feature>
<dbReference type="SMART" id="SM00271">
    <property type="entry name" value="DnaJ"/>
    <property type="match status" value="1"/>
</dbReference>
<evidence type="ECO:0000256" key="3">
    <source>
        <dbReference type="ARBA" id="ARBA00022989"/>
    </source>
</evidence>
<dbReference type="KEGG" id="mde:101896630"/>
<feature type="compositionally biased region" description="Basic and acidic residues" evidence="5">
    <location>
        <begin position="14"/>
        <end position="31"/>
    </location>
</feature>
<evidence type="ECO:0000256" key="1">
    <source>
        <dbReference type="ARBA" id="ARBA00004167"/>
    </source>
</evidence>
<dbReference type="PROSITE" id="PS50076">
    <property type="entry name" value="DNAJ_2"/>
    <property type="match status" value="1"/>
</dbReference>
<evidence type="ECO:0000313" key="8">
    <source>
        <dbReference type="EnsemblMetazoa" id="MDOA012673-PA"/>
    </source>
</evidence>